<feature type="domain" description="FKB95-like N-terminal Kelch" evidence="1">
    <location>
        <begin position="67"/>
        <end position="346"/>
    </location>
</feature>
<keyword evidence="2" id="KW-1185">Reference proteome</keyword>
<dbReference type="OrthoDB" id="45365at2759"/>
<reference evidence="3" key="2">
    <citation type="submission" date="2025-08" db="UniProtKB">
        <authorList>
            <consortium name="RefSeq"/>
        </authorList>
    </citation>
    <scope>IDENTIFICATION</scope>
    <source>
        <tissue evidence="3">Leaf</tissue>
    </source>
</reference>
<protein>
    <submittedName>
        <fullName evidence="3">F-box/kelch-repeat protein At5g39560-like</fullName>
    </submittedName>
</protein>
<accession>A0A6J0NDI0</accession>
<evidence type="ECO:0000259" key="1">
    <source>
        <dbReference type="Pfam" id="PF25210"/>
    </source>
</evidence>
<dbReference type="RefSeq" id="XP_018482590.2">
    <property type="nucleotide sequence ID" value="XM_018627088.2"/>
</dbReference>
<dbReference type="Gene3D" id="2.130.10.80">
    <property type="entry name" value="Galactose oxidase/kelch, beta-propeller"/>
    <property type="match status" value="1"/>
</dbReference>
<dbReference type="InterPro" id="IPR037293">
    <property type="entry name" value="Gal_Oxidase_central_sf"/>
</dbReference>
<reference evidence="2" key="1">
    <citation type="journal article" date="2019" name="Database">
        <title>The radish genome database (RadishGD): an integrated information resource for radish genomics.</title>
        <authorList>
            <person name="Yu H.J."/>
            <person name="Baek S."/>
            <person name="Lee Y.J."/>
            <person name="Cho A."/>
            <person name="Mun J.H."/>
        </authorList>
    </citation>
    <scope>NUCLEOTIDE SEQUENCE [LARGE SCALE GENOMIC DNA]</scope>
    <source>
        <strain evidence="2">cv. WK10039</strain>
    </source>
</reference>
<proteinExistence type="predicted"/>
<dbReference type="KEGG" id="rsz:108853672"/>
<dbReference type="SUPFAM" id="SSF117281">
    <property type="entry name" value="Kelch motif"/>
    <property type="match status" value="1"/>
</dbReference>
<dbReference type="Proteomes" id="UP000504610">
    <property type="component" value="Chromosome 8"/>
</dbReference>
<dbReference type="InterPro" id="IPR015915">
    <property type="entry name" value="Kelch-typ_b-propeller"/>
</dbReference>
<dbReference type="PANTHER" id="PTHR24414">
    <property type="entry name" value="F-BOX/KELCH-REPEAT PROTEIN SKIP4"/>
    <property type="match status" value="1"/>
</dbReference>
<dbReference type="Pfam" id="PF25210">
    <property type="entry name" value="Kelch_FKB95"/>
    <property type="match status" value="1"/>
</dbReference>
<dbReference type="PANTHER" id="PTHR24414:SF138">
    <property type="entry name" value="F-BOX DOMAIN-CONTAINING PROTEIN"/>
    <property type="match status" value="1"/>
</dbReference>
<dbReference type="AlphaFoldDB" id="A0A6J0NDI0"/>
<evidence type="ECO:0000313" key="2">
    <source>
        <dbReference type="Proteomes" id="UP000504610"/>
    </source>
</evidence>
<name>A0A6J0NDI0_RAPSA</name>
<gene>
    <name evidence="3" type="primary">LOC108853672</name>
</gene>
<evidence type="ECO:0000313" key="3">
    <source>
        <dbReference type="RefSeq" id="XP_018482590.2"/>
    </source>
</evidence>
<dbReference type="GeneID" id="108853672"/>
<sequence>MGACATIVHAVASPLLLSSMEIYKTRSQIGAVETCVYILLKLPDHPYASWFSLRTRPNNQNRRKPSWFSLWTKPNIGFKRDSSGFSIVPIPSSSADLNHMGTVGPEIYITYGSYNKESSSVRIFDCRSHTWRDASNMTMARRYANTVLLDEKIYVMGGCNIDKYNANWIDVFDIKSQSWSALPGPGADEGVLLNHLSEYYDYIVYALQGKIYVETVDKDYTYEPKNGTWKLVREKSSSISDSILALCEMGNVVYCCTDTGVLMWCGFGIEGREWREIKGLEKLSTRGLKKGSHFALVGCGGQLLVMWDPYPNSRIKHNKIWYAKISLKSRCNGREVWGNVECVDVLTFPVESHEWFECFAASV</sequence>
<dbReference type="InterPro" id="IPR050354">
    <property type="entry name" value="F-box/kelch-repeat_ARATH"/>
</dbReference>
<organism evidence="2 3">
    <name type="scientific">Raphanus sativus</name>
    <name type="common">Radish</name>
    <name type="synonym">Raphanus raphanistrum var. sativus</name>
    <dbReference type="NCBI Taxonomy" id="3726"/>
    <lineage>
        <taxon>Eukaryota</taxon>
        <taxon>Viridiplantae</taxon>
        <taxon>Streptophyta</taxon>
        <taxon>Embryophyta</taxon>
        <taxon>Tracheophyta</taxon>
        <taxon>Spermatophyta</taxon>
        <taxon>Magnoliopsida</taxon>
        <taxon>eudicotyledons</taxon>
        <taxon>Gunneridae</taxon>
        <taxon>Pentapetalae</taxon>
        <taxon>rosids</taxon>
        <taxon>malvids</taxon>
        <taxon>Brassicales</taxon>
        <taxon>Brassicaceae</taxon>
        <taxon>Brassiceae</taxon>
        <taxon>Raphanus</taxon>
    </lineage>
</organism>
<dbReference type="InterPro" id="IPR057499">
    <property type="entry name" value="Kelch_FKB95"/>
</dbReference>